<dbReference type="GeneID" id="92009428"/>
<dbReference type="PANTHER" id="PTHR47783:SF1">
    <property type="entry name" value="ZN(II)2CYS6 TRANSCRIPTION FACTOR (EUROFUNG)"/>
    <property type="match status" value="1"/>
</dbReference>
<proteinExistence type="predicted"/>
<gene>
    <name evidence="1" type="ORF">SLS55_005343</name>
</gene>
<keyword evidence="2" id="KW-1185">Reference proteome</keyword>
<accession>A0ABR3CH67</accession>
<dbReference type="EMBL" id="JAJVCZ030000005">
    <property type="protein sequence ID" value="KAL0259606.1"/>
    <property type="molecule type" value="Genomic_DNA"/>
</dbReference>
<organism evidence="1 2">
    <name type="scientific">Diplodia seriata</name>
    <dbReference type="NCBI Taxonomy" id="420778"/>
    <lineage>
        <taxon>Eukaryota</taxon>
        <taxon>Fungi</taxon>
        <taxon>Dikarya</taxon>
        <taxon>Ascomycota</taxon>
        <taxon>Pezizomycotina</taxon>
        <taxon>Dothideomycetes</taxon>
        <taxon>Dothideomycetes incertae sedis</taxon>
        <taxon>Botryosphaeriales</taxon>
        <taxon>Botryosphaeriaceae</taxon>
        <taxon>Diplodia</taxon>
    </lineage>
</organism>
<name>A0ABR3CH67_9PEZI</name>
<protein>
    <submittedName>
        <fullName evidence="1">Uncharacterized protein</fullName>
    </submittedName>
</protein>
<sequence>MAKHTLLAAAANQNYQRCYRALQSLETYWAGVKYILTVMDQKAKGVVDPLLYTREEMEWAQILAFQGLLWQTQVKVSSYFKI</sequence>
<dbReference type="PANTHER" id="PTHR47783">
    <property type="entry name" value="ZN(II)2CYS6 TRANSCRIPTION FACTOR (EUROFUNG)-RELATED"/>
    <property type="match status" value="1"/>
</dbReference>
<evidence type="ECO:0000313" key="2">
    <source>
        <dbReference type="Proteomes" id="UP001430584"/>
    </source>
</evidence>
<dbReference type="Proteomes" id="UP001430584">
    <property type="component" value="Unassembled WGS sequence"/>
</dbReference>
<reference evidence="1 2" key="1">
    <citation type="submission" date="2024-02" db="EMBL/GenBank/DDBJ databases">
        <title>De novo assembly and annotation of 12 fungi associated with fruit tree decline syndrome in Ontario, Canada.</title>
        <authorList>
            <person name="Sulman M."/>
            <person name="Ellouze W."/>
            <person name="Ilyukhin E."/>
        </authorList>
    </citation>
    <scope>NUCLEOTIDE SEQUENCE [LARGE SCALE GENOMIC DNA]</scope>
    <source>
        <strain evidence="1 2">FDS-637</strain>
    </source>
</reference>
<dbReference type="RefSeq" id="XP_066632635.1">
    <property type="nucleotide sequence ID" value="XM_066776793.1"/>
</dbReference>
<evidence type="ECO:0000313" key="1">
    <source>
        <dbReference type="EMBL" id="KAL0259606.1"/>
    </source>
</evidence>
<comment type="caution">
    <text evidence="1">The sequence shown here is derived from an EMBL/GenBank/DDBJ whole genome shotgun (WGS) entry which is preliminary data.</text>
</comment>